<dbReference type="InterPro" id="IPR008881">
    <property type="entry name" value="Trigger_fac_ribosome-bd_bac"/>
</dbReference>
<dbReference type="InterPro" id="IPR027304">
    <property type="entry name" value="Trigger_fact/SurA_dom_sf"/>
</dbReference>
<evidence type="ECO:0000256" key="1">
    <source>
        <dbReference type="ARBA" id="ARBA00000971"/>
    </source>
</evidence>
<dbReference type="InterPro" id="IPR037041">
    <property type="entry name" value="Trigger_fac_C_sf"/>
</dbReference>
<organism evidence="12 13">
    <name type="scientific">Hymenobacter citatus</name>
    <dbReference type="NCBI Taxonomy" id="2763506"/>
    <lineage>
        <taxon>Bacteria</taxon>
        <taxon>Pseudomonadati</taxon>
        <taxon>Bacteroidota</taxon>
        <taxon>Cytophagia</taxon>
        <taxon>Cytophagales</taxon>
        <taxon>Hymenobacteraceae</taxon>
        <taxon>Hymenobacter</taxon>
    </lineage>
</organism>
<dbReference type="Pfam" id="PF05697">
    <property type="entry name" value="Trigger_N"/>
    <property type="match status" value="1"/>
</dbReference>
<evidence type="ECO:0000259" key="10">
    <source>
        <dbReference type="Pfam" id="PF05697"/>
    </source>
</evidence>
<evidence type="ECO:0000256" key="2">
    <source>
        <dbReference type="ARBA" id="ARBA00004496"/>
    </source>
</evidence>
<dbReference type="InterPro" id="IPR036611">
    <property type="entry name" value="Trigger_fac_ribosome-bd_sf"/>
</dbReference>
<keyword evidence="6" id="KW-0697">Rotamase</keyword>
<dbReference type="SUPFAM" id="SSF102735">
    <property type="entry name" value="Trigger factor ribosome-binding domain"/>
    <property type="match status" value="1"/>
</dbReference>
<accession>A0ABR7MQT4</accession>
<proteinExistence type="inferred from homology"/>
<dbReference type="Proteomes" id="UP000622017">
    <property type="component" value="Unassembled WGS sequence"/>
</dbReference>
<dbReference type="NCBIfam" id="TIGR00115">
    <property type="entry name" value="tig"/>
    <property type="match status" value="1"/>
</dbReference>
<evidence type="ECO:0000313" key="12">
    <source>
        <dbReference type="EMBL" id="MBC6613289.1"/>
    </source>
</evidence>
<evidence type="ECO:0000256" key="5">
    <source>
        <dbReference type="ARBA" id="ARBA00016902"/>
    </source>
</evidence>
<evidence type="ECO:0000259" key="11">
    <source>
        <dbReference type="Pfam" id="PF05698"/>
    </source>
</evidence>
<evidence type="ECO:0000313" key="13">
    <source>
        <dbReference type="Proteomes" id="UP000622017"/>
    </source>
</evidence>
<comment type="catalytic activity">
    <reaction evidence="1">
        <text>[protein]-peptidylproline (omega=180) = [protein]-peptidylproline (omega=0)</text>
        <dbReference type="Rhea" id="RHEA:16237"/>
        <dbReference type="Rhea" id="RHEA-COMP:10747"/>
        <dbReference type="Rhea" id="RHEA-COMP:10748"/>
        <dbReference type="ChEBI" id="CHEBI:83833"/>
        <dbReference type="ChEBI" id="CHEBI:83834"/>
        <dbReference type="EC" id="5.2.1.8"/>
    </reaction>
</comment>
<dbReference type="Gene3D" id="1.10.3120.10">
    <property type="entry name" value="Trigger factor, C-terminal domain"/>
    <property type="match status" value="1"/>
</dbReference>
<comment type="similarity">
    <text evidence="3">Belongs to the FKBP-type PPIase family. Tig subfamily.</text>
</comment>
<comment type="caution">
    <text evidence="12">The sequence shown here is derived from an EMBL/GenBank/DDBJ whole genome shotgun (WGS) entry which is preliminary data.</text>
</comment>
<comment type="subcellular location">
    <subcellularLocation>
        <location evidence="2">Cytoplasm</location>
    </subcellularLocation>
</comment>
<dbReference type="InterPro" id="IPR005215">
    <property type="entry name" value="Trig_fac"/>
</dbReference>
<dbReference type="Gene3D" id="3.30.70.1050">
    <property type="entry name" value="Trigger factor ribosome-binding domain"/>
    <property type="match status" value="1"/>
</dbReference>
<dbReference type="EMBL" id="JACSCY010000028">
    <property type="protein sequence ID" value="MBC6613289.1"/>
    <property type="molecule type" value="Genomic_DNA"/>
</dbReference>
<dbReference type="InterPro" id="IPR008880">
    <property type="entry name" value="Trigger_fac_C"/>
</dbReference>
<dbReference type="EC" id="5.2.1.8" evidence="4"/>
<keyword evidence="8 12" id="KW-0413">Isomerase</keyword>
<feature type="domain" description="Trigger factor C-terminal" evidence="11">
    <location>
        <begin position="271"/>
        <end position="384"/>
    </location>
</feature>
<evidence type="ECO:0000256" key="6">
    <source>
        <dbReference type="ARBA" id="ARBA00023110"/>
    </source>
</evidence>
<dbReference type="PANTHER" id="PTHR30560">
    <property type="entry name" value="TRIGGER FACTOR CHAPERONE AND PEPTIDYL-PROLYL CIS/TRANS ISOMERASE"/>
    <property type="match status" value="1"/>
</dbReference>
<dbReference type="GO" id="GO:0003755">
    <property type="term" value="F:peptidyl-prolyl cis-trans isomerase activity"/>
    <property type="evidence" value="ECO:0007669"/>
    <property type="project" value="UniProtKB-EC"/>
</dbReference>
<feature type="domain" description="Trigger factor ribosome-binding bacterial" evidence="10">
    <location>
        <begin position="1"/>
        <end position="146"/>
    </location>
</feature>
<dbReference type="PANTHER" id="PTHR30560:SF3">
    <property type="entry name" value="TRIGGER FACTOR-LIKE PROTEIN TIG, CHLOROPLASTIC"/>
    <property type="match status" value="1"/>
</dbReference>
<evidence type="ECO:0000256" key="7">
    <source>
        <dbReference type="ARBA" id="ARBA00023186"/>
    </source>
</evidence>
<reference evidence="12 13" key="1">
    <citation type="submission" date="2020-08" db="EMBL/GenBank/DDBJ databases">
        <title>Hymenobacter sp.</title>
        <authorList>
            <person name="Kim M.K."/>
        </authorList>
    </citation>
    <scope>NUCLEOTIDE SEQUENCE [LARGE SCALE GENOMIC DNA]</scope>
    <source>
        <strain evidence="12 13">BT507</strain>
    </source>
</reference>
<evidence type="ECO:0000256" key="3">
    <source>
        <dbReference type="ARBA" id="ARBA00005464"/>
    </source>
</evidence>
<keyword evidence="7" id="KW-0143">Chaperone</keyword>
<gene>
    <name evidence="12" type="primary">tig</name>
    <name evidence="12" type="ORF">H8B15_20380</name>
</gene>
<sequence length="445" mass="50485">MDITLDKKDDQLSAILTVNLTEADYAANVDQKIKDYAKKAQIKGFRPGKVPAGLVRKMYGKGLLADEINERLGKSVDAYIKENNLRILGEPIPVPTDVDFDNQKDFSFQFELGLLPEIELPADQSITVDRNQVSLDEATLTETYDQIGRQFGESTNPEVSEANDYLYGRLKKADAEEEGNVVLLPINKVKNGAERFIGVKPEDSITFDLKDAFDGDVSAIANFSGLSKDEAAEVSGDYTLTVEKINRTDAAEFNQELFDKVFGKDVVTSKEEFDEKVRTTIQENYDREADNLVNRQIIDKVIDSLQVDLPKEFFKKWLVRANQGKLTAEQVDEHYNDYERELKWSMVRNKVVETEGLKVSNDEIVDRTIQKIMGQFNLPEVNEELQASMRSFADNYLRQDNGKNYVDEYEAILAEKVLENLRGKVVVNETPITAEDFRNQNQQAS</sequence>
<protein>
    <recommendedName>
        <fullName evidence="5">Trigger factor</fullName>
        <ecNumber evidence="4">5.2.1.8</ecNumber>
    </recommendedName>
    <alternativeName>
        <fullName evidence="9">PPIase</fullName>
    </alternativeName>
</protein>
<dbReference type="RefSeq" id="WP_187321492.1">
    <property type="nucleotide sequence ID" value="NZ_JACSCY010000028.1"/>
</dbReference>
<dbReference type="SUPFAM" id="SSF109998">
    <property type="entry name" value="Triger factor/SurA peptide-binding domain-like"/>
    <property type="match status" value="1"/>
</dbReference>
<name>A0ABR7MQT4_9BACT</name>
<evidence type="ECO:0000256" key="9">
    <source>
        <dbReference type="ARBA" id="ARBA00029986"/>
    </source>
</evidence>
<dbReference type="Pfam" id="PF05698">
    <property type="entry name" value="Trigger_C"/>
    <property type="match status" value="1"/>
</dbReference>
<keyword evidence="13" id="KW-1185">Reference proteome</keyword>
<dbReference type="PIRSF" id="PIRSF003095">
    <property type="entry name" value="Trigger_factor"/>
    <property type="match status" value="1"/>
</dbReference>
<evidence type="ECO:0000256" key="8">
    <source>
        <dbReference type="ARBA" id="ARBA00023235"/>
    </source>
</evidence>
<evidence type="ECO:0000256" key="4">
    <source>
        <dbReference type="ARBA" id="ARBA00013194"/>
    </source>
</evidence>